<protein>
    <submittedName>
        <fullName evidence="2">Uncharacterized protein</fullName>
    </submittedName>
</protein>
<gene>
    <name evidence="2" type="ORF">SAMN06265355_10452</name>
</gene>
<dbReference type="RefSeq" id="WP_179278799.1">
    <property type="nucleotide sequence ID" value="NZ_FZNP01000004.1"/>
</dbReference>
<keyword evidence="3" id="KW-1185">Reference proteome</keyword>
<evidence type="ECO:0000313" key="3">
    <source>
        <dbReference type="Proteomes" id="UP000198420"/>
    </source>
</evidence>
<proteinExistence type="predicted"/>
<dbReference type="Proteomes" id="UP000198420">
    <property type="component" value="Unassembled WGS sequence"/>
</dbReference>
<organism evidence="2 3">
    <name type="scientific">Actinomadura mexicana</name>
    <dbReference type="NCBI Taxonomy" id="134959"/>
    <lineage>
        <taxon>Bacteria</taxon>
        <taxon>Bacillati</taxon>
        <taxon>Actinomycetota</taxon>
        <taxon>Actinomycetes</taxon>
        <taxon>Streptosporangiales</taxon>
        <taxon>Thermomonosporaceae</taxon>
        <taxon>Actinomadura</taxon>
    </lineage>
</organism>
<dbReference type="AlphaFoldDB" id="A0A238X873"/>
<sequence length="52" mass="5361">MIRAALAAGTLTAAGLLVLAVRRGSPATQGFRLSIRGESPSRQGNGQLERAL</sequence>
<evidence type="ECO:0000256" key="1">
    <source>
        <dbReference type="SAM" id="MobiDB-lite"/>
    </source>
</evidence>
<name>A0A238X873_9ACTN</name>
<reference evidence="3" key="1">
    <citation type="submission" date="2017-06" db="EMBL/GenBank/DDBJ databases">
        <authorList>
            <person name="Varghese N."/>
            <person name="Submissions S."/>
        </authorList>
    </citation>
    <scope>NUCLEOTIDE SEQUENCE [LARGE SCALE GENOMIC DNA]</scope>
    <source>
        <strain evidence="3">DSM 44485</strain>
    </source>
</reference>
<feature type="region of interest" description="Disordered" evidence="1">
    <location>
        <begin position="31"/>
        <end position="52"/>
    </location>
</feature>
<evidence type="ECO:0000313" key="2">
    <source>
        <dbReference type="EMBL" id="SNR54910.1"/>
    </source>
</evidence>
<accession>A0A238X873</accession>
<dbReference type="EMBL" id="FZNP01000004">
    <property type="protein sequence ID" value="SNR54910.1"/>
    <property type="molecule type" value="Genomic_DNA"/>
</dbReference>